<dbReference type="Gene3D" id="2.40.30.170">
    <property type="match status" value="1"/>
</dbReference>
<dbReference type="AlphaFoldDB" id="A0A2W5C4N9"/>
<dbReference type="Pfam" id="PF25917">
    <property type="entry name" value="BSH_RND"/>
    <property type="match status" value="1"/>
</dbReference>
<dbReference type="NCBIfam" id="TIGR01730">
    <property type="entry name" value="RND_mfp"/>
    <property type="match status" value="1"/>
</dbReference>
<dbReference type="GO" id="GO:0016020">
    <property type="term" value="C:membrane"/>
    <property type="evidence" value="ECO:0007669"/>
    <property type="project" value="InterPro"/>
</dbReference>
<evidence type="ECO:0000259" key="4">
    <source>
        <dbReference type="Pfam" id="PF25975"/>
    </source>
</evidence>
<dbReference type="PANTHER" id="PTHR30097:SF4">
    <property type="entry name" value="SLR6042 PROTEIN"/>
    <property type="match status" value="1"/>
</dbReference>
<dbReference type="InterPro" id="IPR051909">
    <property type="entry name" value="MFP_Cation_Efflux"/>
</dbReference>
<dbReference type="EMBL" id="QFNN01000072">
    <property type="protein sequence ID" value="PZO89128.1"/>
    <property type="molecule type" value="Genomic_DNA"/>
</dbReference>
<dbReference type="SUPFAM" id="SSF111369">
    <property type="entry name" value="HlyD-like secretion proteins"/>
    <property type="match status" value="1"/>
</dbReference>
<evidence type="ECO:0000313" key="6">
    <source>
        <dbReference type="Proteomes" id="UP000249066"/>
    </source>
</evidence>
<dbReference type="GO" id="GO:0015679">
    <property type="term" value="P:plasma membrane copper ion transport"/>
    <property type="evidence" value="ECO:0007669"/>
    <property type="project" value="TreeGrafter"/>
</dbReference>
<sequence length="409" mass="41919">MPARARLASVRRARSASSSISKIRIGRQNDSILAASPDREDGVFTLSSRCARTWPFSLLLAGLLAGCSGGDATKTPDQPAAKTPPGSIGLTAEQIARLGIVFAKAEAAQDVPFAEVPATVAPPPNARVAVAAIVPGVVSRTMVVEGQQVRAGQPLAVITSRDVLTMQAGMEQASARADVARATARRLDQLVREGVVAGARADEAVASRREAEAALSEQRRTLRLIHADRRGGAYVLTAPIAGTITKAAVQTGMPVDGASAPYVIDALGRYELTAQIPERLIGAVRPGMKVLLDGMEGAVTSVGSVVDAETRSALLRAYIPAAPGLVAGRVTKVTLLKPADASAVAVPTDAVVMIGGKSVAFVRTPGGIVRRDVTSAGAAGNRTVLLSGVKAGEQVAISGTSELKALAAN</sequence>
<comment type="caution">
    <text evidence="5">The sequence shown here is derived from an EMBL/GenBank/DDBJ whole genome shotgun (WGS) entry which is preliminary data.</text>
</comment>
<dbReference type="Gene3D" id="2.40.50.100">
    <property type="match status" value="1"/>
</dbReference>
<name>A0A2W5C4N9_9SPHN</name>
<accession>A0A2W5C4N9</accession>
<evidence type="ECO:0000256" key="2">
    <source>
        <dbReference type="ARBA" id="ARBA00022448"/>
    </source>
</evidence>
<dbReference type="GO" id="GO:0030288">
    <property type="term" value="C:outer membrane-bounded periplasmic space"/>
    <property type="evidence" value="ECO:0007669"/>
    <property type="project" value="TreeGrafter"/>
</dbReference>
<dbReference type="InterPro" id="IPR058649">
    <property type="entry name" value="CzcB_C"/>
</dbReference>
<gene>
    <name evidence="5" type="ORF">DI623_11265</name>
</gene>
<proteinExistence type="inferred from homology"/>
<evidence type="ECO:0000256" key="1">
    <source>
        <dbReference type="ARBA" id="ARBA00009477"/>
    </source>
</evidence>
<dbReference type="Gene3D" id="1.10.287.470">
    <property type="entry name" value="Helix hairpin bin"/>
    <property type="match status" value="1"/>
</dbReference>
<dbReference type="InterPro" id="IPR006143">
    <property type="entry name" value="RND_pump_MFP"/>
</dbReference>
<evidence type="ECO:0000259" key="3">
    <source>
        <dbReference type="Pfam" id="PF25917"/>
    </source>
</evidence>
<dbReference type="Proteomes" id="UP000249066">
    <property type="component" value="Unassembled WGS sequence"/>
</dbReference>
<evidence type="ECO:0000313" key="5">
    <source>
        <dbReference type="EMBL" id="PZO89128.1"/>
    </source>
</evidence>
<dbReference type="GO" id="GO:0046914">
    <property type="term" value="F:transition metal ion binding"/>
    <property type="evidence" value="ECO:0007669"/>
    <property type="project" value="TreeGrafter"/>
</dbReference>
<protein>
    <submittedName>
        <fullName evidence="5">Efflux RND transporter periplasmic adaptor subunit</fullName>
    </submittedName>
</protein>
<dbReference type="InterPro" id="IPR058625">
    <property type="entry name" value="MdtA-like_BSH"/>
</dbReference>
<dbReference type="PANTHER" id="PTHR30097">
    <property type="entry name" value="CATION EFFLUX SYSTEM PROTEIN CUSB"/>
    <property type="match status" value="1"/>
</dbReference>
<dbReference type="Pfam" id="PF25975">
    <property type="entry name" value="CzcB_C"/>
    <property type="match status" value="1"/>
</dbReference>
<organism evidence="5 6">
    <name type="scientific">Sphingomonas sanxanigenens</name>
    <dbReference type="NCBI Taxonomy" id="397260"/>
    <lineage>
        <taxon>Bacteria</taxon>
        <taxon>Pseudomonadati</taxon>
        <taxon>Pseudomonadota</taxon>
        <taxon>Alphaproteobacteria</taxon>
        <taxon>Sphingomonadales</taxon>
        <taxon>Sphingomonadaceae</taxon>
        <taxon>Sphingomonas</taxon>
    </lineage>
</organism>
<feature type="domain" description="CzcB-like C-terminal circularly permuted SH3-like" evidence="4">
    <location>
        <begin position="344"/>
        <end position="400"/>
    </location>
</feature>
<reference evidence="5 6" key="1">
    <citation type="submission" date="2017-08" db="EMBL/GenBank/DDBJ databases">
        <title>Infants hospitalized years apart are colonized by the same room-sourced microbial strains.</title>
        <authorList>
            <person name="Brooks B."/>
            <person name="Olm M.R."/>
            <person name="Firek B.A."/>
            <person name="Baker R."/>
            <person name="Thomas B.C."/>
            <person name="Morowitz M.J."/>
            <person name="Banfield J.F."/>
        </authorList>
    </citation>
    <scope>NUCLEOTIDE SEQUENCE [LARGE SCALE GENOMIC DNA]</scope>
    <source>
        <strain evidence="5">S2_018_000_R2_101</strain>
    </source>
</reference>
<comment type="similarity">
    <text evidence="1">Belongs to the membrane fusion protein (MFP) (TC 8.A.1) family.</text>
</comment>
<dbReference type="GO" id="GO:0022857">
    <property type="term" value="F:transmembrane transporter activity"/>
    <property type="evidence" value="ECO:0007669"/>
    <property type="project" value="InterPro"/>
</dbReference>
<dbReference type="Gene3D" id="2.40.420.20">
    <property type="match status" value="1"/>
</dbReference>
<dbReference type="GO" id="GO:0060003">
    <property type="term" value="P:copper ion export"/>
    <property type="evidence" value="ECO:0007669"/>
    <property type="project" value="TreeGrafter"/>
</dbReference>
<feature type="domain" description="Multidrug resistance protein MdtA-like barrel-sandwich hybrid" evidence="3">
    <location>
        <begin position="128"/>
        <end position="259"/>
    </location>
</feature>
<keyword evidence="2" id="KW-0813">Transport</keyword>